<evidence type="ECO:0000256" key="1">
    <source>
        <dbReference type="SAM" id="MobiDB-lite"/>
    </source>
</evidence>
<dbReference type="SUPFAM" id="SSF90229">
    <property type="entry name" value="CCCH zinc finger"/>
    <property type="match status" value="1"/>
</dbReference>
<dbReference type="AlphaFoldDB" id="A0A444DVC0"/>
<feature type="region of interest" description="Disordered" evidence="1">
    <location>
        <begin position="139"/>
        <end position="158"/>
    </location>
</feature>
<comment type="caution">
    <text evidence="2">The sequence shown here is derived from an EMBL/GenBank/DDBJ whole genome shotgun (WGS) entry which is preliminary data.</text>
</comment>
<name>A0A444DVC0_ENSVE</name>
<dbReference type="GO" id="GO:0046872">
    <property type="term" value="F:metal ion binding"/>
    <property type="evidence" value="ECO:0007669"/>
    <property type="project" value="InterPro"/>
</dbReference>
<accession>A0A444DVC0</accession>
<dbReference type="Gene3D" id="4.10.1000.10">
    <property type="entry name" value="Zinc finger, CCCH-type"/>
    <property type="match status" value="1"/>
</dbReference>
<sequence>MRVQTQTRVCSINCQAIAAARIKGGYPERVGQPECEPNTVVSLRGSSVYPGEEPICIFYSRYGICKFGTHCKFDHPMAAPMGIYAYGLATSSLTDVAAARNLLVTSSGPPSFQAPLEVATGKSRRLLFADSLQIASSDERIKSEGSQATSSNGKLSSF</sequence>
<dbReference type="InterPro" id="IPR000571">
    <property type="entry name" value="Znf_CCCH"/>
</dbReference>
<gene>
    <name evidence="2" type="ORF">B296_00052776</name>
</gene>
<proteinExistence type="predicted"/>
<reference evidence="2 3" key="1">
    <citation type="journal article" date="2014" name="Agronomy (Basel)">
        <title>A Draft Genome Sequence for Ensete ventricosum, the Drought-Tolerant Tree Against Hunger.</title>
        <authorList>
            <person name="Harrison J."/>
            <person name="Moore K.A."/>
            <person name="Paszkiewicz K."/>
            <person name="Jones T."/>
            <person name="Grant M."/>
            <person name="Ambacheew D."/>
            <person name="Muzemil S."/>
            <person name="Studholme D.J."/>
        </authorList>
    </citation>
    <scope>NUCLEOTIDE SEQUENCE [LARGE SCALE GENOMIC DNA]</scope>
</reference>
<evidence type="ECO:0000313" key="2">
    <source>
        <dbReference type="EMBL" id="RRT48877.1"/>
    </source>
</evidence>
<feature type="compositionally biased region" description="Polar residues" evidence="1">
    <location>
        <begin position="144"/>
        <end position="158"/>
    </location>
</feature>
<dbReference type="Pfam" id="PF00642">
    <property type="entry name" value="zf-CCCH"/>
    <property type="match status" value="1"/>
</dbReference>
<dbReference type="EMBL" id="AMZH03013676">
    <property type="protein sequence ID" value="RRT48877.1"/>
    <property type="molecule type" value="Genomic_DNA"/>
</dbReference>
<dbReference type="InterPro" id="IPR050974">
    <property type="entry name" value="Plant_ZF_CCCH"/>
</dbReference>
<dbReference type="PANTHER" id="PTHR12506:SF46">
    <property type="entry name" value="ZINC FINGER CCCH DOMAIN-CONTAINING PROTEIN 12"/>
    <property type="match status" value="1"/>
</dbReference>
<dbReference type="PROSITE" id="PS50103">
    <property type="entry name" value="ZF_C3H1"/>
    <property type="match status" value="1"/>
</dbReference>
<dbReference type="InterPro" id="IPR036855">
    <property type="entry name" value="Znf_CCCH_sf"/>
</dbReference>
<dbReference type="Proteomes" id="UP000287651">
    <property type="component" value="Unassembled WGS sequence"/>
</dbReference>
<organism evidence="2 3">
    <name type="scientific">Ensete ventricosum</name>
    <name type="common">Abyssinian banana</name>
    <name type="synonym">Musa ensete</name>
    <dbReference type="NCBI Taxonomy" id="4639"/>
    <lineage>
        <taxon>Eukaryota</taxon>
        <taxon>Viridiplantae</taxon>
        <taxon>Streptophyta</taxon>
        <taxon>Embryophyta</taxon>
        <taxon>Tracheophyta</taxon>
        <taxon>Spermatophyta</taxon>
        <taxon>Magnoliopsida</taxon>
        <taxon>Liliopsida</taxon>
        <taxon>Zingiberales</taxon>
        <taxon>Musaceae</taxon>
        <taxon>Ensete</taxon>
    </lineage>
</organism>
<protein>
    <submittedName>
        <fullName evidence="2">Uncharacterized protein</fullName>
    </submittedName>
</protein>
<dbReference type="SMART" id="SM00356">
    <property type="entry name" value="ZnF_C3H1"/>
    <property type="match status" value="1"/>
</dbReference>
<dbReference type="PANTHER" id="PTHR12506">
    <property type="entry name" value="PROTEIN PHOSPHATASE RELATED"/>
    <property type="match status" value="1"/>
</dbReference>
<dbReference type="GO" id="GO:0003729">
    <property type="term" value="F:mRNA binding"/>
    <property type="evidence" value="ECO:0007669"/>
    <property type="project" value="UniProtKB-ARBA"/>
</dbReference>
<evidence type="ECO:0000313" key="3">
    <source>
        <dbReference type="Proteomes" id="UP000287651"/>
    </source>
</evidence>